<evidence type="ECO:0000256" key="1">
    <source>
        <dbReference type="PIRSR" id="PIRSR600246-2"/>
    </source>
</evidence>
<dbReference type="RefSeq" id="WP_057905963.1">
    <property type="nucleotide sequence ID" value="NZ_AZDA01000146.1"/>
</dbReference>
<name>A0A0R1GNG7_9LACO</name>
<dbReference type="InterPro" id="IPR000246">
    <property type="entry name" value="Peptidase_T2"/>
</dbReference>
<feature type="binding site" evidence="1">
    <location>
        <begin position="178"/>
        <end position="181"/>
    </location>
    <ligand>
        <name>substrate</name>
    </ligand>
</feature>
<gene>
    <name evidence="2" type="ORF">FC07_GL002233</name>
</gene>
<dbReference type="AlphaFoldDB" id="A0A0R1GNG7"/>
<proteinExistence type="predicted"/>
<accession>A0A0R1GNG7</accession>
<dbReference type="PANTHER" id="PTHR10188">
    <property type="entry name" value="L-ASPARAGINASE"/>
    <property type="match status" value="1"/>
</dbReference>
<keyword evidence="3" id="KW-1185">Reference proteome</keyword>
<feature type="binding site" evidence="1">
    <location>
        <begin position="201"/>
        <end position="204"/>
    </location>
    <ligand>
        <name>substrate</name>
    </ligand>
</feature>
<dbReference type="Proteomes" id="UP000051461">
    <property type="component" value="Unassembled WGS sequence"/>
</dbReference>
<dbReference type="InterPro" id="IPR029055">
    <property type="entry name" value="Ntn_hydrolases_N"/>
</dbReference>
<dbReference type="STRING" id="1423726.FC07_GL002233"/>
<dbReference type="SUPFAM" id="SSF56235">
    <property type="entry name" value="N-terminal nucleophile aminohydrolases (Ntn hydrolases)"/>
    <property type="match status" value="1"/>
</dbReference>
<dbReference type="Pfam" id="PF01112">
    <property type="entry name" value="Asparaginase_2"/>
    <property type="match status" value="1"/>
</dbReference>
<dbReference type="PANTHER" id="PTHR10188:SF6">
    <property type="entry name" value="N(4)-(BETA-N-ACETYLGLUCOSAMINYL)-L-ASPARAGINASE"/>
    <property type="match status" value="1"/>
</dbReference>
<organism evidence="2 3">
    <name type="scientific">Loigolactobacillus bifermentans DSM 20003</name>
    <dbReference type="NCBI Taxonomy" id="1423726"/>
    <lineage>
        <taxon>Bacteria</taxon>
        <taxon>Bacillati</taxon>
        <taxon>Bacillota</taxon>
        <taxon>Bacilli</taxon>
        <taxon>Lactobacillales</taxon>
        <taxon>Lactobacillaceae</taxon>
        <taxon>Loigolactobacillus</taxon>
    </lineage>
</organism>
<dbReference type="GO" id="GO:0005737">
    <property type="term" value="C:cytoplasm"/>
    <property type="evidence" value="ECO:0007669"/>
    <property type="project" value="TreeGrafter"/>
</dbReference>
<evidence type="ECO:0000313" key="3">
    <source>
        <dbReference type="Proteomes" id="UP000051461"/>
    </source>
</evidence>
<reference evidence="2 3" key="1">
    <citation type="journal article" date="2015" name="Genome Announc.">
        <title>Expanding the biotechnology potential of lactobacilli through comparative genomics of 213 strains and associated genera.</title>
        <authorList>
            <person name="Sun Z."/>
            <person name="Harris H.M."/>
            <person name="McCann A."/>
            <person name="Guo C."/>
            <person name="Argimon S."/>
            <person name="Zhang W."/>
            <person name="Yang X."/>
            <person name="Jeffery I.B."/>
            <person name="Cooney J.C."/>
            <person name="Kagawa T.F."/>
            <person name="Liu W."/>
            <person name="Song Y."/>
            <person name="Salvetti E."/>
            <person name="Wrobel A."/>
            <person name="Rasinkangas P."/>
            <person name="Parkhill J."/>
            <person name="Rea M.C."/>
            <person name="O'Sullivan O."/>
            <person name="Ritari J."/>
            <person name="Douillard F.P."/>
            <person name="Paul Ross R."/>
            <person name="Yang R."/>
            <person name="Briner A.E."/>
            <person name="Felis G.E."/>
            <person name="de Vos W.M."/>
            <person name="Barrangou R."/>
            <person name="Klaenhammer T.R."/>
            <person name="Caufield P.W."/>
            <person name="Cui Y."/>
            <person name="Zhang H."/>
            <person name="O'Toole P.W."/>
        </authorList>
    </citation>
    <scope>NUCLEOTIDE SEQUENCE [LARGE SCALE GENOMIC DNA]</scope>
    <source>
        <strain evidence="2 3">DSM 20003</strain>
    </source>
</reference>
<comment type="caution">
    <text evidence="2">The sequence shown here is derived from an EMBL/GenBank/DDBJ whole genome shotgun (WGS) entry which is preliminary data.</text>
</comment>
<dbReference type="GO" id="GO:0016811">
    <property type="term" value="F:hydrolase activity, acting on carbon-nitrogen (but not peptide) bonds, in linear amides"/>
    <property type="evidence" value="ECO:0007669"/>
    <property type="project" value="UniProtKB-ARBA"/>
</dbReference>
<dbReference type="OrthoDB" id="9780217at2"/>
<dbReference type="Gene3D" id="3.60.20.30">
    <property type="entry name" value="(Glycosyl)asparaginase"/>
    <property type="match status" value="1"/>
</dbReference>
<evidence type="ECO:0000313" key="2">
    <source>
        <dbReference type="EMBL" id="KRK32407.1"/>
    </source>
</evidence>
<dbReference type="PATRIC" id="fig|1423726.3.peg.2318"/>
<protein>
    <submittedName>
        <fullName evidence="2">Asparaginase</fullName>
    </submittedName>
</protein>
<sequence length="301" mass="31952">MTWGIISTWQQSLAGTTKAAERLAAQGPSGDAVQIAIESAEADPAFNTAGYGGLPNAEGQVQLDASFMNGDTLSIGAIAAATDIAHPIAVARNLSHELLNNLLVGHGANEYARRHGFAMRTMLTPEMQNFWGKQVRKNATRHDVIESHDSIGVVSLDYRGRLHTGSSTSGIFMKAKGRVGDAPLPGAGFFCDNQTAGVVTTGLGEDLMKGLLPLRINQEIANGLTPQAACDKVVYPFVDELYHRSGHIGAVSVVALAKDGQWGAASNVDFSFVVATDQLEPTVFAAKRSTNNQTNIHKIEL</sequence>
<dbReference type="EMBL" id="AZDA01000146">
    <property type="protein sequence ID" value="KRK32407.1"/>
    <property type="molecule type" value="Genomic_DNA"/>
</dbReference>